<evidence type="ECO:0000313" key="3">
    <source>
        <dbReference type="Proteomes" id="UP000504638"/>
    </source>
</evidence>
<reference evidence="2 4" key="1">
    <citation type="submission" date="2020-01" db="EMBL/GenBank/DDBJ databases">
        <authorList>
            <consortium name="DOE Joint Genome Institute"/>
            <person name="Haridas S."/>
            <person name="Albert R."/>
            <person name="Binder M."/>
            <person name="Bloem J."/>
            <person name="Labutti K."/>
            <person name="Salamov A."/>
            <person name="Andreopoulos B."/>
            <person name="Baker S.E."/>
            <person name="Barry K."/>
            <person name="Bills G."/>
            <person name="Bluhm B.H."/>
            <person name="Cannon C."/>
            <person name="Castanera R."/>
            <person name="Culley D.E."/>
            <person name="Daum C."/>
            <person name="Ezra D."/>
            <person name="Gonzalez J.B."/>
            <person name="Henrissat B."/>
            <person name="Kuo A."/>
            <person name="Liang C."/>
            <person name="Lipzen A."/>
            <person name="Lutzoni F."/>
            <person name="Magnuson J."/>
            <person name="Mondo S."/>
            <person name="Nolan M."/>
            <person name="Ohm R."/>
            <person name="Pangilinan J."/>
            <person name="Park H.-J."/>
            <person name="Ramirez L."/>
            <person name="Alfaro M."/>
            <person name="Sun H."/>
            <person name="Tritt A."/>
            <person name="Yoshinaga Y."/>
            <person name="Zwiers L.-H."/>
            <person name="Turgeon B.G."/>
            <person name="Goodwin S.B."/>
            <person name="Spatafora J.W."/>
            <person name="Crous P.W."/>
            <person name="Grigoriev I.V."/>
        </authorList>
    </citation>
    <scope>NUCLEOTIDE SEQUENCE</scope>
    <source>
        <strain evidence="2 4">CBS 781.70</strain>
    </source>
</reference>
<reference evidence="4" key="2">
    <citation type="submission" date="2020-04" db="EMBL/GenBank/DDBJ databases">
        <authorList>
            <consortium name="NCBI Genome Project"/>
        </authorList>
    </citation>
    <scope>NUCLEOTIDE SEQUENCE</scope>
    <source>
        <strain evidence="4">CBS 781.70</strain>
    </source>
</reference>
<evidence type="ECO:0000313" key="4">
    <source>
        <dbReference type="RefSeq" id="XP_033537983.1"/>
    </source>
</evidence>
<dbReference type="PANTHER" id="PTHR47803">
    <property type="entry name" value="TRNA-SPECIFIC ADENOSINE DEAMINASE 1"/>
    <property type="match status" value="1"/>
</dbReference>
<dbReference type="EMBL" id="ML975150">
    <property type="protein sequence ID" value="KAF1816352.1"/>
    <property type="molecule type" value="Genomic_DNA"/>
</dbReference>
<dbReference type="InterPro" id="IPR042935">
    <property type="entry name" value="Tad1"/>
</dbReference>
<accession>A0A6G1GE96</accession>
<dbReference type="GO" id="GO:0002100">
    <property type="term" value="P:tRNA wobble adenosine to inosine editing"/>
    <property type="evidence" value="ECO:0007669"/>
    <property type="project" value="InterPro"/>
</dbReference>
<dbReference type="PANTHER" id="PTHR47803:SF1">
    <property type="entry name" value="TRNA-SPECIFIC ADENOSINE DEAMINASE 1"/>
    <property type="match status" value="1"/>
</dbReference>
<dbReference type="Proteomes" id="UP000504638">
    <property type="component" value="Unplaced"/>
</dbReference>
<dbReference type="RefSeq" id="XP_033537983.1">
    <property type="nucleotide sequence ID" value="XM_033681683.1"/>
</dbReference>
<name>A0A6G1GE96_9PEZI</name>
<evidence type="ECO:0000313" key="2">
    <source>
        <dbReference type="EMBL" id="KAF1816352.1"/>
    </source>
</evidence>
<gene>
    <name evidence="2 4" type="ORF">P152DRAFT_478906</name>
</gene>
<sequence length="353" mass="39019">MKCLPRNHVRLAKGNTLHDSHAEVLVLRAFNRLLLEECRRLLEAPMESQNTIVQWRRAPNTPGSSTDGPPFTIRHGTRIIMYSSEAPCGDASMELIIEKQGDPTPWMQTAAETSESSAQDPALFGRGYFSQLGVVRRKPARPDAPETFSKSCSDKLAMKQCSSVLSSITSPFIYPGSAYIHTLVIPESQYRPEACSRAFGPDGRLRPIVGDGVFLEDGYSFSPYSVQTTSHEFEWSRRSIPTDYRPSACNTALIATATSHEVIVGGTLQGRKQFNPRGASKVSRRSMWTLAATVARLLHNPMIDEAMAGPTYANLKSSELLLGRRELLDVVKSKALSGWIPNDGDEDFSLQEK</sequence>
<dbReference type="GO" id="GO:0003723">
    <property type="term" value="F:RNA binding"/>
    <property type="evidence" value="ECO:0007669"/>
    <property type="project" value="InterPro"/>
</dbReference>
<dbReference type="GO" id="GO:0043829">
    <property type="term" value="F:tRNA-specific adenosine-37 deaminase activity"/>
    <property type="evidence" value="ECO:0007669"/>
    <property type="project" value="TreeGrafter"/>
</dbReference>
<dbReference type="InterPro" id="IPR002466">
    <property type="entry name" value="A_deamin"/>
</dbReference>
<organism evidence="2">
    <name type="scientific">Eremomyces bilateralis CBS 781.70</name>
    <dbReference type="NCBI Taxonomy" id="1392243"/>
    <lineage>
        <taxon>Eukaryota</taxon>
        <taxon>Fungi</taxon>
        <taxon>Dikarya</taxon>
        <taxon>Ascomycota</taxon>
        <taxon>Pezizomycotina</taxon>
        <taxon>Dothideomycetes</taxon>
        <taxon>Dothideomycetes incertae sedis</taxon>
        <taxon>Eremomycetales</taxon>
        <taxon>Eremomycetaceae</taxon>
        <taxon>Eremomyces</taxon>
    </lineage>
</organism>
<dbReference type="SMART" id="SM00552">
    <property type="entry name" value="ADEAMc"/>
    <property type="match status" value="1"/>
</dbReference>
<evidence type="ECO:0000259" key="1">
    <source>
        <dbReference type="PROSITE" id="PS50141"/>
    </source>
</evidence>
<dbReference type="GeneID" id="54422253"/>
<feature type="domain" description="A to I editase" evidence="1">
    <location>
        <begin position="1"/>
        <end position="340"/>
    </location>
</feature>
<protein>
    <recommendedName>
        <fullName evidence="1">A to I editase domain-containing protein</fullName>
    </recommendedName>
</protein>
<dbReference type="OrthoDB" id="10268011at2759"/>
<keyword evidence="3" id="KW-1185">Reference proteome</keyword>
<reference evidence="4" key="3">
    <citation type="submission" date="2025-04" db="UniProtKB">
        <authorList>
            <consortium name="RefSeq"/>
        </authorList>
    </citation>
    <scope>IDENTIFICATION</scope>
    <source>
        <strain evidence="4">CBS 781.70</strain>
    </source>
</reference>
<proteinExistence type="predicted"/>
<dbReference type="Pfam" id="PF02137">
    <property type="entry name" value="A_deamin"/>
    <property type="match status" value="1"/>
</dbReference>
<dbReference type="AlphaFoldDB" id="A0A6G1GE96"/>
<dbReference type="PROSITE" id="PS50141">
    <property type="entry name" value="A_DEAMIN_EDITASE"/>
    <property type="match status" value="1"/>
</dbReference>